<proteinExistence type="predicted"/>
<dbReference type="Proteomes" id="UP000247811">
    <property type="component" value="Unassembled WGS sequence"/>
</dbReference>
<dbReference type="AlphaFoldDB" id="A0A318H1H1"/>
<keyword evidence="2" id="KW-1185">Reference proteome</keyword>
<evidence type="ECO:0000313" key="2">
    <source>
        <dbReference type="Proteomes" id="UP000247811"/>
    </source>
</evidence>
<reference evidence="1 2" key="1">
    <citation type="submission" date="2018-05" db="EMBL/GenBank/DDBJ databases">
        <title>Genomic Encyclopedia of Type Strains, Phase IV (KMG-IV): sequencing the most valuable type-strain genomes for metagenomic binning, comparative biology and taxonomic classification.</title>
        <authorList>
            <person name="Goeker M."/>
        </authorList>
    </citation>
    <scope>NUCLEOTIDE SEQUENCE [LARGE SCALE GENOMIC DNA]</scope>
    <source>
        <strain evidence="1 2">DSM 566</strain>
    </source>
</reference>
<accession>A0A318H1H1</accession>
<protein>
    <submittedName>
        <fullName evidence="1">Uncharacterized protein</fullName>
    </submittedName>
</protein>
<organism evidence="1 2">
    <name type="scientific">Sphaerotilus hippei</name>
    <dbReference type="NCBI Taxonomy" id="744406"/>
    <lineage>
        <taxon>Bacteria</taxon>
        <taxon>Pseudomonadati</taxon>
        <taxon>Pseudomonadota</taxon>
        <taxon>Betaproteobacteria</taxon>
        <taxon>Burkholderiales</taxon>
        <taxon>Sphaerotilaceae</taxon>
        <taxon>Sphaerotilus</taxon>
    </lineage>
</organism>
<name>A0A318H1H1_9BURK</name>
<sequence>MMGWGHMRDYYSGLTPEQLRQRQCMLDQHLLMQQMMWHQMWMIQPPAPAK</sequence>
<dbReference type="EMBL" id="QJJS01000005">
    <property type="protein sequence ID" value="PXW96985.1"/>
    <property type="molecule type" value="Genomic_DNA"/>
</dbReference>
<gene>
    <name evidence="1" type="ORF">C7444_10582</name>
</gene>
<evidence type="ECO:0000313" key="1">
    <source>
        <dbReference type="EMBL" id="PXW96985.1"/>
    </source>
</evidence>
<comment type="caution">
    <text evidence="1">The sequence shown here is derived from an EMBL/GenBank/DDBJ whole genome shotgun (WGS) entry which is preliminary data.</text>
</comment>